<feature type="compositionally biased region" description="Polar residues" evidence="1">
    <location>
        <begin position="71"/>
        <end position="90"/>
    </location>
</feature>
<protein>
    <submittedName>
        <fullName evidence="2">Stress-induced acidophilic repeat protein</fullName>
    </submittedName>
</protein>
<reference evidence="2 3" key="1">
    <citation type="submission" date="2019-03" db="EMBL/GenBank/DDBJ databases">
        <title>Genomic Encyclopedia of Type Strains, Phase IV (KMG-IV): sequencing the most valuable type-strain genomes for metagenomic binning, comparative biology and taxonomic classification.</title>
        <authorList>
            <person name="Goeker M."/>
        </authorList>
    </citation>
    <scope>NUCLEOTIDE SEQUENCE [LARGE SCALE GENOMIC DNA]</scope>
    <source>
        <strain evidence="2 3">DSM 9035</strain>
    </source>
</reference>
<dbReference type="InterPro" id="IPR019626">
    <property type="entry name" value="Stress-induced_KGG_rpt"/>
</dbReference>
<feature type="compositionally biased region" description="Basic and acidic residues" evidence="1">
    <location>
        <begin position="60"/>
        <end position="70"/>
    </location>
</feature>
<evidence type="ECO:0000256" key="1">
    <source>
        <dbReference type="SAM" id="MobiDB-lite"/>
    </source>
</evidence>
<dbReference type="OrthoDB" id="4563254at2"/>
<dbReference type="RefSeq" id="WP_132032207.1">
    <property type="nucleotide sequence ID" value="NZ_SMAI01000008.1"/>
</dbReference>
<organism evidence="2 3">
    <name type="scientific">Aquabacter spiritensis</name>
    <dbReference type="NCBI Taxonomy" id="933073"/>
    <lineage>
        <taxon>Bacteria</taxon>
        <taxon>Pseudomonadati</taxon>
        <taxon>Pseudomonadota</taxon>
        <taxon>Alphaproteobacteria</taxon>
        <taxon>Hyphomicrobiales</taxon>
        <taxon>Xanthobacteraceae</taxon>
        <taxon>Aquabacter</taxon>
    </lineage>
</organism>
<dbReference type="Pfam" id="PF10685">
    <property type="entry name" value="KGG"/>
    <property type="match status" value="3"/>
</dbReference>
<dbReference type="Proteomes" id="UP000294664">
    <property type="component" value="Unassembled WGS sequence"/>
</dbReference>
<evidence type="ECO:0000313" key="3">
    <source>
        <dbReference type="Proteomes" id="UP000294664"/>
    </source>
</evidence>
<feature type="compositionally biased region" description="Basic and acidic residues" evidence="1">
    <location>
        <begin position="18"/>
        <end position="41"/>
    </location>
</feature>
<gene>
    <name evidence="2" type="ORF">EDC64_10889</name>
</gene>
<accession>A0A4R3LTP6</accession>
<feature type="region of interest" description="Disordered" evidence="1">
    <location>
        <begin position="1"/>
        <end position="90"/>
    </location>
</feature>
<proteinExistence type="predicted"/>
<sequence length="90" mass="9339">MVQGKAKGTSNRGFAAMDAEKQRAIARKGGESVPPEKRSFSQDRALASSAGRKGGQSVADEDRSFSRDRSLASQAGQKGGQASHSGSGRT</sequence>
<keyword evidence="3" id="KW-1185">Reference proteome</keyword>
<comment type="caution">
    <text evidence="2">The sequence shown here is derived from an EMBL/GenBank/DDBJ whole genome shotgun (WGS) entry which is preliminary data.</text>
</comment>
<name>A0A4R3LTP6_9HYPH</name>
<evidence type="ECO:0000313" key="2">
    <source>
        <dbReference type="EMBL" id="TCT03923.1"/>
    </source>
</evidence>
<dbReference type="EMBL" id="SMAI01000008">
    <property type="protein sequence ID" value="TCT03923.1"/>
    <property type="molecule type" value="Genomic_DNA"/>
</dbReference>
<dbReference type="AlphaFoldDB" id="A0A4R3LTP6"/>